<keyword evidence="2" id="KW-0969">Cilium</keyword>
<sequence length="399" mass="41447">MSVVLLVSSGAAWESRALTTLNEHPATVLLKRCVDVADLMAAARTGQADVAVVATDLPGLDHGVVDDLLQHGVRVVGVAPDPDLAQPRAARIGVAAVLAADRVAELADLVAALPADPTHPVPSYDAPPLLDPAPRPVGGPAGRVLAVWGAGGAPGRTTLASALAGELARRGLTTLLVDADPHGGAVAQQLGVLDEVSGLLSAARLVGAGTLDDRFVTVQRRLSDQLRVLTGLPRPDRWVELRPGTLTAIVERAREDGQVVLDTGFSLEPDLGEVTARPERNGLTREAVEVADEVVLVGSADPVGLARLARALTDLHEHVPDPRVRVVVNRMRATLGWREADVVAMLTGFGAHLGVHFLPDDQAAVDRALVAGRLLVESGESALTRAVARLLDAMAGSPA</sequence>
<accession>A0A852RJF7</accession>
<proteinExistence type="predicted"/>
<dbReference type="InterPro" id="IPR027417">
    <property type="entry name" value="P-loop_NTPase"/>
</dbReference>
<keyword evidence="3" id="KW-1185">Reference proteome</keyword>
<evidence type="ECO:0000313" key="2">
    <source>
        <dbReference type="EMBL" id="NYD30729.1"/>
    </source>
</evidence>
<dbReference type="PANTHER" id="PTHR43384:SF11">
    <property type="entry name" value="SEPTUM SITE DETERMINING PROTEIN"/>
    <property type="match status" value="1"/>
</dbReference>
<name>A0A852RJF7_9ACTN</name>
<keyword evidence="2" id="KW-0282">Flagellum</keyword>
<dbReference type="GO" id="GO:0009898">
    <property type="term" value="C:cytoplasmic side of plasma membrane"/>
    <property type="evidence" value="ECO:0007669"/>
    <property type="project" value="TreeGrafter"/>
</dbReference>
<dbReference type="GO" id="GO:0016887">
    <property type="term" value="F:ATP hydrolysis activity"/>
    <property type="evidence" value="ECO:0007669"/>
    <property type="project" value="TreeGrafter"/>
</dbReference>
<dbReference type="Gene3D" id="3.40.50.300">
    <property type="entry name" value="P-loop containing nucleotide triphosphate hydrolases"/>
    <property type="match status" value="1"/>
</dbReference>
<dbReference type="InterPro" id="IPR050625">
    <property type="entry name" value="ParA/MinD_ATPase"/>
</dbReference>
<reference evidence="2 3" key="1">
    <citation type="submission" date="2020-07" db="EMBL/GenBank/DDBJ databases">
        <title>Sequencing the genomes of 1000 actinobacteria strains.</title>
        <authorList>
            <person name="Klenk H.-P."/>
        </authorList>
    </citation>
    <scope>NUCLEOTIDE SEQUENCE [LARGE SCALE GENOMIC DNA]</scope>
    <source>
        <strain evidence="2 3">DSM 19082</strain>
    </source>
</reference>
<dbReference type="Pfam" id="PF01656">
    <property type="entry name" value="CbiA"/>
    <property type="match status" value="1"/>
</dbReference>
<evidence type="ECO:0000259" key="1">
    <source>
        <dbReference type="Pfam" id="PF01656"/>
    </source>
</evidence>
<dbReference type="PANTHER" id="PTHR43384">
    <property type="entry name" value="SEPTUM SITE-DETERMINING PROTEIN MIND HOMOLOG, CHLOROPLASTIC-RELATED"/>
    <property type="match status" value="1"/>
</dbReference>
<dbReference type="RefSeq" id="WP_179726947.1">
    <property type="nucleotide sequence ID" value="NZ_BAABEF010000001.1"/>
</dbReference>
<evidence type="ECO:0000313" key="3">
    <source>
        <dbReference type="Proteomes" id="UP000582231"/>
    </source>
</evidence>
<protein>
    <submittedName>
        <fullName evidence="2">MinD-like ATPase involved in chromosome partitioning or flagellar assembly</fullName>
    </submittedName>
</protein>
<dbReference type="GO" id="GO:0005524">
    <property type="term" value="F:ATP binding"/>
    <property type="evidence" value="ECO:0007669"/>
    <property type="project" value="TreeGrafter"/>
</dbReference>
<dbReference type="Proteomes" id="UP000582231">
    <property type="component" value="Unassembled WGS sequence"/>
</dbReference>
<gene>
    <name evidence="2" type="ORF">BJ958_002275</name>
</gene>
<dbReference type="EMBL" id="JACCBF010000001">
    <property type="protein sequence ID" value="NYD30729.1"/>
    <property type="molecule type" value="Genomic_DNA"/>
</dbReference>
<dbReference type="GO" id="GO:0051782">
    <property type="term" value="P:negative regulation of cell division"/>
    <property type="evidence" value="ECO:0007669"/>
    <property type="project" value="TreeGrafter"/>
</dbReference>
<dbReference type="GO" id="GO:0005829">
    <property type="term" value="C:cytosol"/>
    <property type="evidence" value="ECO:0007669"/>
    <property type="project" value="TreeGrafter"/>
</dbReference>
<comment type="caution">
    <text evidence="2">The sequence shown here is derived from an EMBL/GenBank/DDBJ whole genome shotgun (WGS) entry which is preliminary data.</text>
</comment>
<dbReference type="AlphaFoldDB" id="A0A852RJF7"/>
<dbReference type="InterPro" id="IPR002586">
    <property type="entry name" value="CobQ/CobB/MinD/ParA_Nub-bd_dom"/>
</dbReference>
<organism evidence="2 3">
    <name type="scientific">Nocardioides kongjuensis</name>
    <dbReference type="NCBI Taxonomy" id="349522"/>
    <lineage>
        <taxon>Bacteria</taxon>
        <taxon>Bacillati</taxon>
        <taxon>Actinomycetota</taxon>
        <taxon>Actinomycetes</taxon>
        <taxon>Propionibacteriales</taxon>
        <taxon>Nocardioidaceae</taxon>
        <taxon>Nocardioides</taxon>
    </lineage>
</organism>
<keyword evidence="2" id="KW-0966">Cell projection</keyword>
<feature type="domain" description="CobQ/CobB/MinD/ParA nucleotide binding" evidence="1">
    <location>
        <begin position="146"/>
        <end position="346"/>
    </location>
</feature>
<dbReference type="SUPFAM" id="SSF52540">
    <property type="entry name" value="P-loop containing nucleoside triphosphate hydrolases"/>
    <property type="match status" value="1"/>
</dbReference>